<dbReference type="PANTHER" id="PTHR43649:SF17">
    <property type="entry name" value="ABC TRANSPORTER SOLUTE BINDING PROTEIN-SUGAR TRANSPORT"/>
    <property type="match status" value="1"/>
</dbReference>
<name>A0ABW2FKA0_9BACL</name>
<evidence type="ECO:0000313" key="3">
    <source>
        <dbReference type="EMBL" id="MFC7153561.1"/>
    </source>
</evidence>
<dbReference type="InterPro" id="IPR006059">
    <property type="entry name" value="SBP"/>
</dbReference>
<dbReference type="InterPro" id="IPR050490">
    <property type="entry name" value="Bact_solute-bd_prot1"/>
</dbReference>
<dbReference type="RefSeq" id="WP_378050902.1">
    <property type="nucleotide sequence ID" value="NZ_JBHMDN010000030.1"/>
</dbReference>
<dbReference type="SUPFAM" id="SSF53850">
    <property type="entry name" value="Periplasmic binding protein-like II"/>
    <property type="match status" value="1"/>
</dbReference>
<evidence type="ECO:0000256" key="1">
    <source>
        <dbReference type="SAM" id="MobiDB-lite"/>
    </source>
</evidence>
<dbReference type="PROSITE" id="PS51257">
    <property type="entry name" value="PROKAR_LIPOPROTEIN"/>
    <property type="match status" value="1"/>
</dbReference>
<dbReference type="Pfam" id="PF12010">
    <property type="entry name" value="DUF3502"/>
    <property type="match status" value="1"/>
</dbReference>
<protein>
    <submittedName>
        <fullName evidence="3">ABC transporter substrate-binding protein</fullName>
    </submittedName>
</protein>
<dbReference type="Gene3D" id="3.40.190.10">
    <property type="entry name" value="Periplasmic binding protein-like II"/>
    <property type="match status" value="3"/>
</dbReference>
<proteinExistence type="predicted"/>
<dbReference type="EMBL" id="JBHTAI010000037">
    <property type="protein sequence ID" value="MFC7153561.1"/>
    <property type="molecule type" value="Genomic_DNA"/>
</dbReference>
<feature type="domain" description="DUF3502" evidence="2">
    <location>
        <begin position="460"/>
        <end position="530"/>
    </location>
</feature>
<dbReference type="Pfam" id="PF01547">
    <property type="entry name" value="SBP_bac_1"/>
    <property type="match status" value="1"/>
</dbReference>
<evidence type="ECO:0000313" key="4">
    <source>
        <dbReference type="Proteomes" id="UP001596378"/>
    </source>
</evidence>
<gene>
    <name evidence="3" type="ORF">ACFQMJ_33965</name>
</gene>
<reference evidence="4" key="1">
    <citation type="journal article" date="2019" name="Int. J. Syst. Evol. Microbiol.">
        <title>The Global Catalogue of Microorganisms (GCM) 10K type strain sequencing project: providing services to taxonomists for standard genome sequencing and annotation.</title>
        <authorList>
            <consortium name="The Broad Institute Genomics Platform"/>
            <consortium name="The Broad Institute Genome Sequencing Center for Infectious Disease"/>
            <person name="Wu L."/>
            <person name="Ma J."/>
        </authorList>
    </citation>
    <scope>NUCLEOTIDE SEQUENCE [LARGE SCALE GENOMIC DNA]</scope>
    <source>
        <strain evidence="4">KCTC 12907</strain>
    </source>
</reference>
<dbReference type="PANTHER" id="PTHR43649">
    <property type="entry name" value="ARABINOSE-BINDING PROTEIN-RELATED"/>
    <property type="match status" value="1"/>
</dbReference>
<organism evidence="3 4">
    <name type="scientific">Cohnella cellulosilytica</name>
    <dbReference type="NCBI Taxonomy" id="986710"/>
    <lineage>
        <taxon>Bacteria</taxon>
        <taxon>Bacillati</taxon>
        <taxon>Bacillota</taxon>
        <taxon>Bacilli</taxon>
        <taxon>Bacillales</taxon>
        <taxon>Paenibacillaceae</taxon>
        <taxon>Cohnella</taxon>
    </lineage>
</organism>
<comment type="caution">
    <text evidence="3">The sequence shown here is derived from an EMBL/GenBank/DDBJ whole genome shotgun (WGS) entry which is preliminary data.</text>
</comment>
<evidence type="ECO:0000259" key="2">
    <source>
        <dbReference type="Pfam" id="PF12010"/>
    </source>
</evidence>
<dbReference type="InterPro" id="IPR022627">
    <property type="entry name" value="DUF3502"/>
</dbReference>
<dbReference type="Proteomes" id="UP001596378">
    <property type="component" value="Unassembled WGS sequence"/>
</dbReference>
<keyword evidence="4" id="KW-1185">Reference proteome</keyword>
<sequence>MLKRERFIPALTLLLALLIALAGCSSGGGNEAPAASSSASGSAPSSEASPSASAEEKLEQVELKLILPGDKPQRYDEVIKALNERLTAEIQATLNIQYIPWDSYKDQILVKLAAGENFDFFYHGWWIQYAQVLAKGGAMDITDLFPKYAPDLYNGLTAEYVDTNRYQDKIYGIPVPGPLEYPQGYNFRADLAEKYGYSPEDFQTIEDTIEFGRTVMAADKSRVMGRFNGEYSGNYQSVAFLGMQREYIPSNDFNSPGILLNNEPQVVNQFETQQYRDFLKLQSQVWNEGLVDKDSLSSKSNVVTDANTDISVIGGMGNPPEGWLGDRTEALSKIEPGARINFVFLEKGAKMVSSFKAGNFTVISPSSKKPERVLMFLNLLYKDKSFRDLYLYGVEGQDFIAIGDDQFKYPDGLDKTNVFFNEWWMVTPWSNTRISANATETDKKTISFLTDPANFEKSIIAGFEFNPDAVKSEISKVSAVVSEYRKVLESGSGSPQQQDAKYAEFIDKMKRAGVDKIIEEKQRQIDEFLAQ</sequence>
<accession>A0ABW2FKA0</accession>
<feature type="region of interest" description="Disordered" evidence="1">
    <location>
        <begin position="32"/>
        <end position="53"/>
    </location>
</feature>